<evidence type="ECO:0000259" key="4">
    <source>
        <dbReference type="PROSITE" id="PS50014"/>
    </source>
</evidence>
<dbReference type="PROSITE" id="PS50014">
    <property type="entry name" value="BROMODOMAIN_2"/>
    <property type="match status" value="1"/>
</dbReference>
<proteinExistence type="predicted"/>
<evidence type="ECO:0000313" key="6">
    <source>
        <dbReference type="Proteomes" id="UP000290572"/>
    </source>
</evidence>
<dbReference type="InterPro" id="IPR036427">
    <property type="entry name" value="Bromodomain-like_sf"/>
</dbReference>
<evidence type="ECO:0000256" key="2">
    <source>
        <dbReference type="PROSITE-ProRule" id="PRU00035"/>
    </source>
</evidence>
<dbReference type="GO" id="GO:0006357">
    <property type="term" value="P:regulation of transcription by RNA polymerase II"/>
    <property type="evidence" value="ECO:0007669"/>
    <property type="project" value="TreeGrafter"/>
</dbReference>
<keyword evidence="6" id="KW-1185">Reference proteome</keyword>
<dbReference type="InterPro" id="IPR051831">
    <property type="entry name" value="Bromodomain_contain_prot"/>
</dbReference>
<name>A0A498P6Q0_LABRO</name>
<reference evidence="5 6" key="1">
    <citation type="submission" date="2018-03" db="EMBL/GenBank/DDBJ databases">
        <title>Draft genome sequence of Rohu Carp (Labeo rohita).</title>
        <authorList>
            <person name="Das P."/>
            <person name="Kushwaha B."/>
            <person name="Joshi C.G."/>
            <person name="Kumar D."/>
            <person name="Nagpure N.S."/>
            <person name="Sahoo L."/>
            <person name="Das S.P."/>
            <person name="Bit A."/>
            <person name="Patnaik S."/>
            <person name="Meher P.K."/>
            <person name="Jayasankar P."/>
            <person name="Koringa P.G."/>
            <person name="Patel N.V."/>
            <person name="Hinsu A.T."/>
            <person name="Kumar R."/>
            <person name="Pandey M."/>
            <person name="Agarwal S."/>
            <person name="Srivastava S."/>
            <person name="Singh M."/>
            <person name="Iquebal M.A."/>
            <person name="Jaiswal S."/>
            <person name="Angadi U.B."/>
            <person name="Kumar N."/>
            <person name="Raza M."/>
            <person name="Shah T.M."/>
            <person name="Rai A."/>
            <person name="Jena J.K."/>
        </authorList>
    </citation>
    <scope>NUCLEOTIDE SEQUENCE [LARGE SCALE GENOMIC DNA]</scope>
    <source>
        <strain evidence="5">DASCIFA01</strain>
        <tissue evidence="5">Testis</tissue>
    </source>
</reference>
<keyword evidence="1 2" id="KW-0103">Bromodomain</keyword>
<dbReference type="InterPro" id="IPR001487">
    <property type="entry name" value="Bromodomain"/>
</dbReference>
<dbReference type="CDD" id="cd05513">
    <property type="entry name" value="Bromo_brd7_like"/>
    <property type="match status" value="1"/>
</dbReference>
<evidence type="ECO:0000256" key="1">
    <source>
        <dbReference type="ARBA" id="ARBA00023117"/>
    </source>
</evidence>
<feature type="domain" description="Bromo" evidence="4">
    <location>
        <begin position="118"/>
        <end position="188"/>
    </location>
</feature>
<dbReference type="Pfam" id="PF00439">
    <property type="entry name" value="Bromodomain"/>
    <property type="match status" value="1"/>
</dbReference>
<feature type="compositionally biased region" description="Basic residues" evidence="3">
    <location>
        <begin position="55"/>
        <end position="64"/>
    </location>
</feature>
<dbReference type="Gene3D" id="1.20.920.10">
    <property type="entry name" value="Bromodomain-like"/>
    <property type="match status" value="1"/>
</dbReference>
<dbReference type="PANTHER" id="PTHR22881:SF12">
    <property type="entry name" value="BROMODOMAIN-CONTAINING PROTEIN 7"/>
    <property type="match status" value="1"/>
</dbReference>
<sequence>MVLKVAGNEVTTGSPSLESVYDDSVDYDKHKDKKKKKKKKDEKDRASPPVSPVDKKKKMSKKRKGPDSVDPEWDEQSRTPARSDVSQDKPLTPSLAKMQEKEQTPLQEALSQLIRQLQRKDPSAFFSFPVTDLIAPGYSLIIKRPMDFSTMKEKVKKEQYQSLEELKLDFRVMCENAMIYNKPETIYYKAAKKLLHSGMKILSTERLDSLKQSIEFMAGLQTSSSHSAEDGEDEGGTSDAAKENSSVMDTSDNSFFFFFFLQKNS</sequence>
<feature type="region of interest" description="Disordered" evidence="3">
    <location>
        <begin position="1"/>
        <end position="90"/>
    </location>
</feature>
<organism evidence="5 6">
    <name type="scientific">Labeo rohita</name>
    <name type="common">Indian major carp</name>
    <name type="synonym">Cyprinus rohita</name>
    <dbReference type="NCBI Taxonomy" id="84645"/>
    <lineage>
        <taxon>Eukaryota</taxon>
        <taxon>Metazoa</taxon>
        <taxon>Chordata</taxon>
        <taxon>Craniata</taxon>
        <taxon>Vertebrata</taxon>
        <taxon>Euteleostomi</taxon>
        <taxon>Actinopterygii</taxon>
        <taxon>Neopterygii</taxon>
        <taxon>Teleostei</taxon>
        <taxon>Ostariophysi</taxon>
        <taxon>Cypriniformes</taxon>
        <taxon>Cyprinidae</taxon>
        <taxon>Labeoninae</taxon>
        <taxon>Labeonini</taxon>
        <taxon>Labeo</taxon>
    </lineage>
</organism>
<dbReference type="PRINTS" id="PR00503">
    <property type="entry name" value="BROMODOMAIN"/>
</dbReference>
<feature type="region of interest" description="Disordered" evidence="3">
    <location>
        <begin position="221"/>
        <end position="247"/>
    </location>
</feature>
<dbReference type="EMBL" id="QBIY01002613">
    <property type="protein sequence ID" value="RXN39214.1"/>
    <property type="molecule type" value="Genomic_DNA"/>
</dbReference>
<dbReference type="GO" id="GO:0005634">
    <property type="term" value="C:nucleus"/>
    <property type="evidence" value="ECO:0007669"/>
    <property type="project" value="TreeGrafter"/>
</dbReference>
<evidence type="ECO:0000313" key="5">
    <source>
        <dbReference type="EMBL" id="RXN39214.1"/>
    </source>
</evidence>
<dbReference type="PANTHER" id="PTHR22881">
    <property type="entry name" value="BROMODOMAIN CONTAINING PROTEIN"/>
    <property type="match status" value="1"/>
</dbReference>
<protein>
    <submittedName>
        <fullName evidence="5">Bromodomain-containing 7-like protein</fullName>
    </submittedName>
</protein>
<comment type="caution">
    <text evidence="5">The sequence shown here is derived from an EMBL/GenBank/DDBJ whole genome shotgun (WGS) entry which is preliminary data.</text>
</comment>
<dbReference type="AlphaFoldDB" id="A0A498P6Q0"/>
<dbReference type="SMART" id="SM00297">
    <property type="entry name" value="BROMO"/>
    <property type="match status" value="1"/>
</dbReference>
<dbReference type="SUPFAM" id="SSF47370">
    <property type="entry name" value="Bromodomain"/>
    <property type="match status" value="1"/>
</dbReference>
<gene>
    <name evidence="5" type="ORF">ROHU_000400</name>
</gene>
<evidence type="ECO:0000256" key="3">
    <source>
        <dbReference type="SAM" id="MobiDB-lite"/>
    </source>
</evidence>
<feature type="compositionally biased region" description="Basic residues" evidence="3">
    <location>
        <begin position="31"/>
        <end position="40"/>
    </location>
</feature>
<dbReference type="Proteomes" id="UP000290572">
    <property type="component" value="Unassembled WGS sequence"/>
</dbReference>
<dbReference type="STRING" id="84645.A0A498P6Q0"/>
<accession>A0A498P6Q0</accession>